<comment type="caution">
    <text evidence="5">The sequence shown here is derived from an EMBL/GenBank/DDBJ whole genome shotgun (WGS) entry which is preliminary data.</text>
</comment>
<evidence type="ECO:0000256" key="2">
    <source>
        <dbReference type="ARBA" id="ARBA00022741"/>
    </source>
</evidence>
<dbReference type="PANTHER" id="PTHR43311">
    <property type="entry name" value="GLUTAMATE--TRNA LIGASE"/>
    <property type="match status" value="1"/>
</dbReference>
<organism evidence="5 6">
    <name type="scientific">Streptomonospora halophila</name>
    <dbReference type="NCBI Taxonomy" id="427369"/>
    <lineage>
        <taxon>Bacteria</taxon>
        <taxon>Bacillati</taxon>
        <taxon>Actinomycetota</taxon>
        <taxon>Actinomycetes</taxon>
        <taxon>Streptosporangiales</taxon>
        <taxon>Nocardiopsidaceae</taxon>
        <taxon>Streptomonospora</taxon>
    </lineage>
</organism>
<dbReference type="EMBL" id="BAABIK010000006">
    <property type="protein sequence ID" value="GAA4936159.1"/>
    <property type="molecule type" value="Genomic_DNA"/>
</dbReference>
<accession>A0ABP9GCS1</accession>
<keyword evidence="3" id="KW-0067">ATP-binding</keyword>
<keyword evidence="2" id="KW-0547">Nucleotide-binding</keyword>
<dbReference type="RefSeq" id="WP_345556083.1">
    <property type="nucleotide sequence ID" value="NZ_BAABIK010000006.1"/>
</dbReference>
<dbReference type="InterPro" id="IPR049940">
    <property type="entry name" value="GluQ/Sye"/>
</dbReference>
<evidence type="ECO:0000256" key="4">
    <source>
        <dbReference type="ARBA" id="ARBA00023146"/>
    </source>
</evidence>
<reference evidence="6" key="1">
    <citation type="journal article" date="2019" name="Int. J. Syst. Evol. Microbiol.">
        <title>The Global Catalogue of Microorganisms (GCM) 10K type strain sequencing project: providing services to taxonomists for standard genome sequencing and annotation.</title>
        <authorList>
            <consortium name="The Broad Institute Genomics Platform"/>
            <consortium name="The Broad Institute Genome Sequencing Center for Infectious Disease"/>
            <person name="Wu L."/>
            <person name="Ma J."/>
        </authorList>
    </citation>
    <scope>NUCLEOTIDE SEQUENCE [LARGE SCALE GENOMIC DNA]</scope>
    <source>
        <strain evidence="6">JCM 18123</strain>
    </source>
</reference>
<dbReference type="PANTHER" id="PTHR43311:SF2">
    <property type="entry name" value="GLUTAMATE--TRNA LIGASE, MITOCHONDRIAL-RELATED"/>
    <property type="match status" value="1"/>
</dbReference>
<sequence length="430" mass="47065">MEPLSRRNAPATALEGAEPVRTRLGVSPNHASFRVGVLRTHLLTALAAHAAAARTGATAQVRVRWDDTDPSRTDRRHEPDLLTELADVAQIPVTDADLRQSHGAPRYRQALAHLQESGVIRDEGGTACLDIAAADHVLKRRGQDPEGATTHAAVNTRVQLQPAQARVRLLRSDGRALWHLASVVDDLHQHTTLIVRGSDKTNATAIQVRLFQLLDAARLPAFLFLPRLRDTDHAPSRVAALIEAGIRPSALRWYLAEPFLAPTPGAGPQTFTQLAARLRDPLPAGSDARFDQQRLAALDRKLSGALHNSIARDELRRAGATAHPRVLDWVVDHYRRPLPHQRRLCALLDEGTHAYEPPPPRAAEAVRWLERRLRGEAEAPPPPDLAWVLTGETNLPGLGPGVDRLPDELLKARLIAARQALSRASAASMR</sequence>
<dbReference type="InterPro" id="IPR014729">
    <property type="entry name" value="Rossmann-like_a/b/a_fold"/>
</dbReference>
<protein>
    <submittedName>
        <fullName evidence="5">Uncharacterized protein</fullName>
    </submittedName>
</protein>
<keyword evidence="1" id="KW-0436">Ligase</keyword>
<evidence type="ECO:0000313" key="6">
    <source>
        <dbReference type="Proteomes" id="UP001499993"/>
    </source>
</evidence>
<evidence type="ECO:0000256" key="1">
    <source>
        <dbReference type="ARBA" id="ARBA00022598"/>
    </source>
</evidence>
<dbReference type="Proteomes" id="UP001499993">
    <property type="component" value="Unassembled WGS sequence"/>
</dbReference>
<name>A0ABP9GCS1_9ACTN</name>
<keyword evidence="4" id="KW-0030">Aminoacyl-tRNA synthetase</keyword>
<dbReference type="SUPFAM" id="SSF52374">
    <property type="entry name" value="Nucleotidylyl transferase"/>
    <property type="match status" value="1"/>
</dbReference>
<evidence type="ECO:0000256" key="3">
    <source>
        <dbReference type="ARBA" id="ARBA00022840"/>
    </source>
</evidence>
<evidence type="ECO:0000313" key="5">
    <source>
        <dbReference type="EMBL" id="GAA4936159.1"/>
    </source>
</evidence>
<gene>
    <name evidence="5" type="ORF">GCM10023224_16220</name>
</gene>
<keyword evidence="6" id="KW-1185">Reference proteome</keyword>
<proteinExistence type="predicted"/>
<dbReference type="Gene3D" id="3.40.50.620">
    <property type="entry name" value="HUPs"/>
    <property type="match status" value="2"/>
</dbReference>